<dbReference type="RefSeq" id="WP_110999389.1">
    <property type="nucleotide sequence ID" value="NZ_QKTW01000018.1"/>
</dbReference>
<evidence type="ECO:0000256" key="1">
    <source>
        <dbReference type="SAM" id="SignalP"/>
    </source>
</evidence>
<proteinExistence type="predicted"/>
<comment type="caution">
    <text evidence="3">The sequence shown here is derived from an EMBL/GenBank/DDBJ whole genome shotgun (WGS) entry which is preliminary data.</text>
</comment>
<evidence type="ECO:0000313" key="3">
    <source>
        <dbReference type="EMBL" id="PZF72294.1"/>
    </source>
</evidence>
<evidence type="ECO:0000313" key="4">
    <source>
        <dbReference type="Proteomes" id="UP000248745"/>
    </source>
</evidence>
<dbReference type="OrthoDB" id="927373at2"/>
<gene>
    <name evidence="3" type="ORF">DN068_13110</name>
</gene>
<keyword evidence="4" id="KW-1185">Reference proteome</keyword>
<feature type="chain" id="PRO_5016105090" evidence="1">
    <location>
        <begin position="21"/>
        <end position="368"/>
    </location>
</feature>
<keyword evidence="1" id="KW-0732">Signal</keyword>
<dbReference type="SUPFAM" id="SSF53474">
    <property type="entry name" value="alpha/beta-Hydrolases"/>
    <property type="match status" value="1"/>
</dbReference>
<feature type="signal peptide" evidence="1">
    <location>
        <begin position="1"/>
        <end position="20"/>
    </location>
</feature>
<dbReference type="InterPro" id="IPR002921">
    <property type="entry name" value="Fungal_lipase-type"/>
</dbReference>
<dbReference type="GO" id="GO:0006629">
    <property type="term" value="P:lipid metabolic process"/>
    <property type="evidence" value="ECO:0007669"/>
    <property type="project" value="InterPro"/>
</dbReference>
<dbReference type="Pfam" id="PF01764">
    <property type="entry name" value="Lipase_3"/>
    <property type="match status" value="1"/>
</dbReference>
<dbReference type="Proteomes" id="UP000248745">
    <property type="component" value="Unassembled WGS sequence"/>
</dbReference>
<reference evidence="3 4" key="1">
    <citation type="submission" date="2018-06" db="EMBL/GenBank/DDBJ databases">
        <title>Mucibacter soli gen. nov., sp. nov., a new member of the family Chitinophagaceae producing mucin.</title>
        <authorList>
            <person name="Kim M.-K."/>
            <person name="Park S."/>
            <person name="Kim T.-S."/>
            <person name="Joung Y."/>
            <person name="Han J.-H."/>
            <person name="Kim S.B."/>
        </authorList>
    </citation>
    <scope>NUCLEOTIDE SEQUENCE [LARGE SCALE GENOMIC DNA]</scope>
    <source>
        <strain evidence="3 4">R1-15</strain>
    </source>
</reference>
<evidence type="ECO:0000259" key="2">
    <source>
        <dbReference type="Pfam" id="PF01764"/>
    </source>
</evidence>
<dbReference type="AlphaFoldDB" id="A0A2W2AWE9"/>
<dbReference type="InterPro" id="IPR029058">
    <property type="entry name" value="AB_hydrolase_fold"/>
</dbReference>
<dbReference type="Gene3D" id="3.40.50.1820">
    <property type="entry name" value="alpha/beta hydrolase"/>
    <property type="match status" value="1"/>
</dbReference>
<dbReference type="EMBL" id="QKTW01000018">
    <property type="protein sequence ID" value="PZF72294.1"/>
    <property type="molecule type" value="Genomic_DNA"/>
</dbReference>
<feature type="domain" description="Fungal lipase-type" evidence="2">
    <location>
        <begin position="89"/>
        <end position="244"/>
    </location>
</feature>
<protein>
    <submittedName>
        <fullName evidence="3">Lipase family protein</fullName>
    </submittedName>
</protein>
<name>A0A2W2AWE9_9BACT</name>
<organism evidence="3 4">
    <name type="scientific">Taibaiella soli</name>
    <dbReference type="NCBI Taxonomy" id="1649169"/>
    <lineage>
        <taxon>Bacteria</taxon>
        <taxon>Pseudomonadati</taxon>
        <taxon>Bacteroidota</taxon>
        <taxon>Chitinophagia</taxon>
        <taxon>Chitinophagales</taxon>
        <taxon>Chitinophagaceae</taxon>
        <taxon>Taibaiella</taxon>
    </lineage>
</organism>
<sequence>MKLLKSLFTFCLCFYLFTFSKNVSGSVLKAGFDIEEYKELLKVSARQLDTPWKMKIPDPQYFQWTYRSPVNGLDNRWDLWIHKSEKVAVLSVRGTTAHMVSWLENFYAAMVPAKGDLQLSNTQKFHYELADNPKAAVHVGWLIGMASICQTMIPKVDSCYKAGIHDFIIMGHSQGGAIAFLLRSYFDYLRRTKQLPQDITIKTYCSAAPKPGNLYYAYDYDHLTRSGWGFTVLNTEDWVPETPLTLQTVHDFNTVNPFTDAQKLIKKQKFPVNLVFNIGYKRLRNPGYKLLRRYKKYLGDMMYKQAIKTMTEMQKPPFYNSFCYMPAGTIIVLKADAEYFRHFPDSKTNVFAHHFMDPYLYLAERYVP</sequence>
<accession>A0A2W2AWE9</accession>